<evidence type="ECO:0000313" key="1">
    <source>
        <dbReference type="EMBL" id="EER05470.1"/>
    </source>
</evidence>
<feature type="non-terminal residue" evidence="1">
    <location>
        <position position="1"/>
    </location>
</feature>
<dbReference type="InParanoid" id="C5LBY7"/>
<evidence type="ECO:0000313" key="2">
    <source>
        <dbReference type="Proteomes" id="UP000007800"/>
    </source>
</evidence>
<dbReference type="RefSeq" id="XP_002773654.1">
    <property type="nucleotide sequence ID" value="XM_002773608.1"/>
</dbReference>
<dbReference type="AlphaFoldDB" id="C5LBY7"/>
<sequence>NAGRRPPTAKTAAAHLQDPMRLENIAADFGGVACQLAETTVISTSPPKPVLVSLTESLVALGADPKSSGARHLLLNILSGARSLSPGDSCRLLSLLNKAGLPLPDEVVERVVVTGGEGLSMEEISSAYEATAEEALGKWLEGKEVQEWTPCILLRVARCCSSASLANRVAKAALQHRKSMYFDKDDADLESFVIGVMHGHALKQDLHI</sequence>
<reference evidence="1 2" key="1">
    <citation type="submission" date="2008-07" db="EMBL/GenBank/DDBJ databases">
        <authorList>
            <person name="El-Sayed N."/>
            <person name="Caler E."/>
            <person name="Inman J."/>
            <person name="Amedeo P."/>
            <person name="Hass B."/>
            <person name="Wortman J."/>
        </authorList>
    </citation>
    <scope>NUCLEOTIDE SEQUENCE [LARGE SCALE GENOMIC DNA]</scope>
    <source>
        <strain evidence="2">ATCC 50983 / TXsc</strain>
    </source>
</reference>
<dbReference type="EMBL" id="GG680918">
    <property type="protein sequence ID" value="EER05470.1"/>
    <property type="molecule type" value="Genomic_DNA"/>
</dbReference>
<protein>
    <submittedName>
        <fullName evidence="1">Uncharacterized protein</fullName>
    </submittedName>
</protein>
<name>C5LBY7_PERM5</name>
<keyword evidence="2" id="KW-1185">Reference proteome</keyword>
<accession>C5LBY7</accession>
<feature type="non-terminal residue" evidence="1">
    <location>
        <position position="208"/>
    </location>
</feature>
<organism evidence="2">
    <name type="scientific">Perkinsus marinus (strain ATCC 50983 / TXsc)</name>
    <dbReference type="NCBI Taxonomy" id="423536"/>
    <lineage>
        <taxon>Eukaryota</taxon>
        <taxon>Sar</taxon>
        <taxon>Alveolata</taxon>
        <taxon>Perkinsozoa</taxon>
        <taxon>Perkinsea</taxon>
        <taxon>Perkinsida</taxon>
        <taxon>Perkinsidae</taxon>
        <taxon>Perkinsus</taxon>
    </lineage>
</organism>
<gene>
    <name evidence="1" type="ORF">Pmar_PMAR011492</name>
</gene>
<dbReference type="GeneID" id="9041994"/>
<proteinExistence type="predicted"/>
<dbReference type="Proteomes" id="UP000007800">
    <property type="component" value="Unassembled WGS sequence"/>
</dbReference>
<dbReference type="OrthoDB" id="442495at2759"/>